<name>A0A6J5KIY3_9CAUD</name>
<proteinExistence type="predicted"/>
<protein>
    <submittedName>
        <fullName evidence="3">Uncharacterized protein</fullName>
    </submittedName>
</protein>
<reference evidence="3" key="1">
    <citation type="submission" date="2020-04" db="EMBL/GenBank/DDBJ databases">
        <authorList>
            <person name="Chiriac C."/>
            <person name="Salcher M."/>
            <person name="Ghai R."/>
            <person name="Kavagutti S V."/>
        </authorList>
    </citation>
    <scope>NUCLEOTIDE SEQUENCE</scope>
</reference>
<sequence>MITPANIKAPSTDIALVVEQSPVVVLTDSKQREAFYAHIEREVEAFEPDTSTEKGRKAIKSMAYKITRTKTAIDDAGKHLNEEARARINAVDAERRAARERLSALAEQVRRPVDEWEAAEEARIARANELIASFRAAAAVTMEDTSATIRARGKQVYDTEVGADLGGMQEQVQAIKDGVIGALKTALAYALKEEADRAELEKLRAEAAEREERDRKDREDREAAEREAAEAKAAEERRAAHAKAEDERRVAAEKAEAARIEQARKDAEQAAERKAQEEQAKRDREHAEELAAERRRAEEAERAAQAERDRIAAAEAERQAEADRLAAEQAQRDADKAHRTKVKTTAKQAMMSCGADEETAKKIVVAILAGKIPNVSLRF</sequence>
<evidence type="ECO:0000313" key="3">
    <source>
        <dbReference type="EMBL" id="CAB4120797.1"/>
    </source>
</evidence>
<dbReference type="EMBL" id="LR796135">
    <property type="protein sequence ID" value="CAB4120797.1"/>
    <property type="molecule type" value="Genomic_DNA"/>
</dbReference>
<organism evidence="3">
    <name type="scientific">uncultured Caudovirales phage</name>
    <dbReference type="NCBI Taxonomy" id="2100421"/>
    <lineage>
        <taxon>Viruses</taxon>
        <taxon>Duplodnaviria</taxon>
        <taxon>Heunggongvirae</taxon>
        <taxon>Uroviricota</taxon>
        <taxon>Caudoviricetes</taxon>
        <taxon>Peduoviridae</taxon>
        <taxon>Maltschvirus</taxon>
        <taxon>Maltschvirus maltsch</taxon>
    </lineage>
</organism>
<evidence type="ECO:0000256" key="1">
    <source>
        <dbReference type="SAM" id="Coils"/>
    </source>
</evidence>
<feature type="region of interest" description="Disordered" evidence="2">
    <location>
        <begin position="206"/>
        <end position="343"/>
    </location>
</feature>
<evidence type="ECO:0000256" key="2">
    <source>
        <dbReference type="SAM" id="MobiDB-lite"/>
    </source>
</evidence>
<feature type="compositionally biased region" description="Basic and acidic residues" evidence="2">
    <location>
        <begin position="206"/>
        <end position="337"/>
    </location>
</feature>
<accession>A0A6J5KIY3</accession>
<gene>
    <name evidence="3" type="ORF">UFOVP5_34</name>
</gene>
<keyword evidence="1" id="KW-0175">Coiled coil</keyword>
<feature type="coiled-coil region" evidence="1">
    <location>
        <begin position="81"/>
        <end position="108"/>
    </location>
</feature>